<proteinExistence type="inferred from homology"/>
<dbReference type="InterPro" id="IPR002146">
    <property type="entry name" value="ATP_synth_b/b'su_bac/chlpt"/>
</dbReference>
<dbReference type="EMBL" id="JAFCMP010000530">
    <property type="protein sequence ID" value="KAG5177058.1"/>
    <property type="molecule type" value="Genomic_DNA"/>
</dbReference>
<evidence type="ECO:0000256" key="1">
    <source>
        <dbReference type="ARBA" id="ARBA00004167"/>
    </source>
</evidence>
<evidence type="ECO:0000256" key="6">
    <source>
        <dbReference type="ARBA" id="ARBA00022989"/>
    </source>
</evidence>
<dbReference type="AlphaFoldDB" id="A0A835YM88"/>
<feature type="non-terminal residue" evidence="11">
    <location>
        <position position="82"/>
    </location>
</feature>
<dbReference type="GO" id="GO:0015986">
    <property type="term" value="P:proton motive force-driven ATP synthesis"/>
    <property type="evidence" value="ECO:0007669"/>
    <property type="project" value="InterPro"/>
</dbReference>
<comment type="subcellular location">
    <subcellularLocation>
        <location evidence="1">Membrane</location>
        <topology evidence="1">Single-pass membrane protein</topology>
    </subcellularLocation>
</comment>
<evidence type="ECO:0000256" key="5">
    <source>
        <dbReference type="ARBA" id="ARBA00022781"/>
    </source>
</evidence>
<keyword evidence="2 10" id="KW-0813">Transport</keyword>
<dbReference type="Proteomes" id="UP000664859">
    <property type="component" value="Unassembled WGS sequence"/>
</dbReference>
<evidence type="ECO:0000256" key="9">
    <source>
        <dbReference type="ARBA" id="ARBA00025198"/>
    </source>
</evidence>
<keyword evidence="5 10" id="KW-0375">Hydrogen ion transport</keyword>
<feature type="non-terminal residue" evidence="11">
    <location>
        <position position="1"/>
    </location>
</feature>
<evidence type="ECO:0000256" key="10">
    <source>
        <dbReference type="RuleBase" id="RU003848"/>
    </source>
</evidence>
<comment type="similarity">
    <text evidence="10">Belongs to the ATPase B chain family.</text>
</comment>
<name>A0A835YM88_9STRA</name>
<evidence type="ECO:0000256" key="8">
    <source>
        <dbReference type="ARBA" id="ARBA00023136"/>
    </source>
</evidence>
<gene>
    <name evidence="11" type="ORF">JKP88DRAFT_151919</name>
</gene>
<sequence length="82" mass="9426">NFILYTPLLNVINDRNQYISKNLANASSILSQSNQLITQYKSKPRKEAQLEISTLQKLHKSILETEAKSSQKVIDEFFVKIT</sequence>
<protein>
    <submittedName>
        <fullName evidence="11">Uncharacterized protein</fullName>
    </submittedName>
</protein>
<keyword evidence="3 10" id="KW-0138">CF(0)</keyword>
<evidence type="ECO:0000313" key="12">
    <source>
        <dbReference type="Proteomes" id="UP000664859"/>
    </source>
</evidence>
<keyword evidence="8" id="KW-0472">Membrane</keyword>
<evidence type="ECO:0000256" key="3">
    <source>
        <dbReference type="ARBA" id="ARBA00022547"/>
    </source>
</evidence>
<accession>A0A835YM88</accession>
<dbReference type="OrthoDB" id="3819at2759"/>
<comment type="function">
    <text evidence="9">F(1)F(0) ATP synthase produces ATP from ADP in the presence of a proton or sodium gradient. F-type ATPases consist of two structural domains, F(1) containing the extramembraneous catalytic core and F(0) containing the membrane proton channel, linked together by a central stalk and a peripheral stalk. During catalysis, ATP synthesis in the catalytic domain of F(1) is coupled via a rotary mechanism of the central stalk subunits to proton translocation.</text>
</comment>
<dbReference type="GO" id="GO:0015078">
    <property type="term" value="F:proton transmembrane transporter activity"/>
    <property type="evidence" value="ECO:0007669"/>
    <property type="project" value="InterPro"/>
</dbReference>
<evidence type="ECO:0000256" key="4">
    <source>
        <dbReference type="ARBA" id="ARBA00022692"/>
    </source>
</evidence>
<organism evidence="11 12">
    <name type="scientific">Tribonema minus</name>
    <dbReference type="NCBI Taxonomy" id="303371"/>
    <lineage>
        <taxon>Eukaryota</taxon>
        <taxon>Sar</taxon>
        <taxon>Stramenopiles</taxon>
        <taxon>Ochrophyta</taxon>
        <taxon>PX clade</taxon>
        <taxon>Xanthophyceae</taxon>
        <taxon>Tribonematales</taxon>
        <taxon>Tribonemataceae</taxon>
        <taxon>Tribonema</taxon>
    </lineage>
</organism>
<keyword evidence="12" id="KW-1185">Reference proteome</keyword>
<evidence type="ECO:0000313" key="11">
    <source>
        <dbReference type="EMBL" id="KAG5177058.1"/>
    </source>
</evidence>
<comment type="caution">
    <text evidence="11">The sequence shown here is derived from an EMBL/GenBank/DDBJ whole genome shotgun (WGS) entry which is preliminary data.</text>
</comment>
<keyword evidence="6" id="KW-1133">Transmembrane helix</keyword>
<dbReference type="Pfam" id="PF00430">
    <property type="entry name" value="ATP-synt_B"/>
    <property type="match status" value="1"/>
</dbReference>
<reference evidence="11" key="1">
    <citation type="submission" date="2021-02" db="EMBL/GenBank/DDBJ databases">
        <title>First Annotated Genome of the Yellow-green Alga Tribonema minus.</title>
        <authorList>
            <person name="Mahan K.M."/>
        </authorList>
    </citation>
    <scope>NUCLEOTIDE SEQUENCE</scope>
    <source>
        <strain evidence="11">UTEX B ZZ1240</strain>
    </source>
</reference>
<evidence type="ECO:0000256" key="7">
    <source>
        <dbReference type="ARBA" id="ARBA00023065"/>
    </source>
</evidence>
<evidence type="ECO:0000256" key="2">
    <source>
        <dbReference type="ARBA" id="ARBA00022448"/>
    </source>
</evidence>
<keyword evidence="4 10" id="KW-0812">Transmembrane</keyword>
<dbReference type="GO" id="GO:0045259">
    <property type="term" value="C:proton-transporting ATP synthase complex"/>
    <property type="evidence" value="ECO:0007669"/>
    <property type="project" value="UniProtKB-KW"/>
</dbReference>
<keyword evidence="7 10" id="KW-0406">Ion transport</keyword>